<evidence type="ECO:0000313" key="8">
    <source>
        <dbReference type="EMBL" id="MVU76959.1"/>
    </source>
</evidence>
<reference evidence="8 9" key="1">
    <citation type="submission" date="2019-12" db="EMBL/GenBank/DDBJ databases">
        <title>Nocardia sp. nov. ET3-3 isolated from soil.</title>
        <authorList>
            <person name="Kanchanasin P."/>
            <person name="Tanasupawat S."/>
            <person name="Yuki M."/>
            <person name="Kudo T."/>
        </authorList>
    </citation>
    <scope>NUCLEOTIDE SEQUENCE [LARGE SCALE GENOMIC DNA]</scope>
    <source>
        <strain evidence="8 9">ET3-3</strain>
    </source>
</reference>
<protein>
    <submittedName>
        <fullName evidence="8">AMP-binding protein</fullName>
    </submittedName>
</protein>
<dbReference type="GO" id="GO:0071766">
    <property type="term" value="P:Actinobacterium-type cell wall biogenesis"/>
    <property type="evidence" value="ECO:0007669"/>
    <property type="project" value="UniProtKB-ARBA"/>
</dbReference>
<evidence type="ECO:0000256" key="3">
    <source>
        <dbReference type="ARBA" id="ARBA00022832"/>
    </source>
</evidence>
<dbReference type="GO" id="GO:0005886">
    <property type="term" value="C:plasma membrane"/>
    <property type="evidence" value="ECO:0007669"/>
    <property type="project" value="TreeGrafter"/>
</dbReference>
<dbReference type="InterPro" id="IPR020845">
    <property type="entry name" value="AMP-binding_CS"/>
</dbReference>
<dbReference type="CDD" id="cd05931">
    <property type="entry name" value="FAAL"/>
    <property type="match status" value="1"/>
</dbReference>
<dbReference type="GO" id="GO:0070566">
    <property type="term" value="F:adenylyltransferase activity"/>
    <property type="evidence" value="ECO:0007669"/>
    <property type="project" value="TreeGrafter"/>
</dbReference>
<dbReference type="AlphaFoldDB" id="A0A7K1US18"/>
<evidence type="ECO:0000256" key="2">
    <source>
        <dbReference type="ARBA" id="ARBA00022598"/>
    </source>
</evidence>
<keyword evidence="2" id="KW-0436">Ligase</keyword>
<dbReference type="InterPro" id="IPR045851">
    <property type="entry name" value="AMP-bd_C_sf"/>
</dbReference>
<dbReference type="InterPro" id="IPR040097">
    <property type="entry name" value="FAAL/FAAC"/>
</dbReference>
<dbReference type="InterPro" id="IPR025110">
    <property type="entry name" value="AMP-bd_C"/>
</dbReference>
<name>A0A7K1US18_9NOCA</name>
<dbReference type="PROSITE" id="PS00455">
    <property type="entry name" value="AMP_BINDING"/>
    <property type="match status" value="1"/>
</dbReference>
<evidence type="ECO:0000313" key="9">
    <source>
        <dbReference type="Proteomes" id="UP000466794"/>
    </source>
</evidence>
<dbReference type="SUPFAM" id="SSF56801">
    <property type="entry name" value="Acetyl-CoA synthetase-like"/>
    <property type="match status" value="1"/>
</dbReference>
<feature type="domain" description="AMP-dependent synthetase/ligase" evidence="6">
    <location>
        <begin position="74"/>
        <end position="459"/>
    </location>
</feature>
<evidence type="ECO:0000256" key="4">
    <source>
        <dbReference type="ARBA" id="ARBA00023098"/>
    </source>
</evidence>
<dbReference type="Gene3D" id="3.30.300.30">
    <property type="match status" value="1"/>
</dbReference>
<dbReference type="GO" id="GO:0016874">
    <property type="term" value="F:ligase activity"/>
    <property type="evidence" value="ECO:0007669"/>
    <property type="project" value="UniProtKB-KW"/>
</dbReference>
<dbReference type="InterPro" id="IPR000873">
    <property type="entry name" value="AMP-dep_synth/lig_dom"/>
</dbReference>
<dbReference type="PANTHER" id="PTHR22754">
    <property type="entry name" value="DISCO-INTERACTING PROTEIN 2 DIP2 -RELATED"/>
    <property type="match status" value="1"/>
</dbReference>
<keyword evidence="3" id="KW-0276">Fatty acid metabolism</keyword>
<proteinExistence type="inferred from homology"/>
<dbReference type="PANTHER" id="PTHR22754:SF32">
    <property type="entry name" value="DISCO-INTERACTING PROTEIN 2"/>
    <property type="match status" value="1"/>
</dbReference>
<feature type="region of interest" description="Disordered" evidence="5">
    <location>
        <begin position="34"/>
        <end position="55"/>
    </location>
</feature>
<feature type="domain" description="AMP-binding enzyme C-terminal" evidence="7">
    <location>
        <begin position="503"/>
        <end position="612"/>
    </location>
</feature>
<keyword evidence="4" id="KW-0443">Lipid metabolism</keyword>
<dbReference type="Pfam" id="PF23024">
    <property type="entry name" value="AMP-dom_DIP2-like"/>
    <property type="match status" value="1"/>
</dbReference>
<evidence type="ECO:0000259" key="6">
    <source>
        <dbReference type="Pfam" id="PF00501"/>
    </source>
</evidence>
<evidence type="ECO:0000256" key="1">
    <source>
        <dbReference type="ARBA" id="ARBA00006432"/>
    </source>
</evidence>
<dbReference type="EMBL" id="WRPP01000001">
    <property type="protein sequence ID" value="MVU76959.1"/>
    <property type="molecule type" value="Genomic_DNA"/>
</dbReference>
<keyword evidence="9" id="KW-1185">Reference proteome</keyword>
<organism evidence="8 9">
    <name type="scientific">Nocardia terrae</name>
    <dbReference type="NCBI Taxonomy" id="2675851"/>
    <lineage>
        <taxon>Bacteria</taxon>
        <taxon>Bacillati</taxon>
        <taxon>Actinomycetota</taxon>
        <taxon>Actinomycetes</taxon>
        <taxon>Mycobacteriales</taxon>
        <taxon>Nocardiaceae</taxon>
        <taxon>Nocardia</taxon>
    </lineage>
</organism>
<sequence>MLPSGLRSTKMGPGLFVQLLFRLAAAATRPLTTVVSRRRPQDPTGAGRMQRLRRNSQDRWDTGARTLVDVLSARVLETPHRTAYRFVERRTDDDLFDYQRLWERVAGLAERIIEETSVGDRVTLLCPPGPDFVCAFFACMTTRRIAVPVHLPMSEQQIATLRAILHDSGATAAIAPLSTVPVDGGRLGGGIRIIDSEGAGRVLGFEPLPESLPDGEDIAFLQYTSGSTGVPKGVMVRHRNLMENLGVLQSKYQLTTHNSIASWLPPYHDMGLIQGALLPMFVGFPSTLMSPMTFLRDPLSWLRVIAETEHAVAGGPNLAYGLCAKRVSPEAAAELDLSGWDIAFVGAEPVDPATLRRFADSFAVSGFRASSFAPMYGLAESTLYVNGGARGAGARSRHFSAADLENGVAIAKPAGRELISVGPVGPDVAVVDREARTRCAENWIGEIWLRGGSITAGYWEKPDETARAFGATLEGEDGTPYLRTGDLGFVCEGQLYISGRIKELMIVHGRNIFPQDIERTIIGGHPALRPGGCAVFAAQIDNQDRVMVVQELDDTAAAEVDTAALEDSIRDIVSREHAISVHRVVFVGKGEVPKTTSGKIQRRRLRETYSSTTAFEESVL</sequence>
<evidence type="ECO:0000259" key="7">
    <source>
        <dbReference type="Pfam" id="PF23024"/>
    </source>
</evidence>
<dbReference type="Gene3D" id="3.40.50.12780">
    <property type="entry name" value="N-terminal domain of ligase-like"/>
    <property type="match status" value="1"/>
</dbReference>
<comment type="similarity">
    <text evidence="1">Belongs to the ATP-dependent AMP-binding enzyme family.</text>
</comment>
<evidence type="ECO:0000256" key="5">
    <source>
        <dbReference type="SAM" id="MobiDB-lite"/>
    </source>
</evidence>
<dbReference type="InterPro" id="IPR042099">
    <property type="entry name" value="ANL_N_sf"/>
</dbReference>
<dbReference type="GO" id="GO:0006633">
    <property type="term" value="P:fatty acid biosynthetic process"/>
    <property type="evidence" value="ECO:0007669"/>
    <property type="project" value="TreeGrafter"/>
</dbReference>
<gene>
    <name evidence="8" type="ORF">GPX89_06830</name>
</gene>
<comment type="caution">
    <text evidence="8">The sequence shown here is derived from an EMBL/GenBank/DDBJ whole genome shotgun (WGS) entry which is preliminary data.</text>
</comment>
<accession>A0A7K1US18</accession>
<dbReference type="Proteomes" id="UP000466794">
    <property type="component" value="Unassembled WGS sequence"/>
</dbReference>
<dbReference type="Pfam" id="PF00501">
    <property type="entry name" value="AMP-binding"/>
    <property type="match status" value="1"/>
</dbReference>
<dbReference type="FunFam" id="3.40.50.12780:FF:000013">
    <property type="entry name" value="Long-chain-fatty-acid--AMP ligase FadD32"/>
    <property type="match status" value="1"/>
</dbReference>